<reference evidence="2" key="1">
    <citation type="journal article" date="2019" name="Int. J. Syst. Evol. Microbiol.">
        <title>The Global Catalogue of Microorganisms (GCM) 10K type strain sequencing project: providing services to taxonomists for standard genome sequencing and annotation.</title>
        <authorList>
            <consortium name="The Broad Institute Genomics Platform"/>
            <consortium name="The Broad Institute Genome Sequencing Center for Infectious Disease"/>
            <person name="Wu L."/>
            <person name="Ma J."/>
        </authorList>
    </citation>
    <scope>NUCLEOTIDE SEQUENCE [LARGE SCALE GENOMIC DNA]</scope>
    <source>
        <strain evidence="2">JCM 10425</strain>
    </source>
</reference>
<dbReference type="Proteomes" id="UP001500967">
    <property type="component" value="Unassembled WGS sequence"/>
</dbReference>
<sequence length="106" mass="11118">MSFGIVVIISIFVLFLPNDDVPSGFPPGTDKLVHSALFAALALTGLRAGARARWLVPVLVAYAVGSEIGQSVPALGRSSDPLDVVADCVGIVIGWLCSVNIRRTSR</sequence>
<evidence type="ECO:0008006" key="3">
    <source>
        <dbReference type="Google" id="ProtNLM"/>
    </source>
</evidence>
<accession>A0ABP3DHZ0</accession>
<dbReference type="EMBL" id="BAAAGX010000006">
    <property type="protein sequence ID" value="GAA0231089.1"/>
    <property type="molecule type" value="Genomic_DNA"/>
</dbReference>
<keyword evidence="2" id="KW-1185">Reference proteome</keyword>
<evidence type="ECO:0000313" key="1">
    <source>
        <dbReference type="EMBL" id="GAA0231089.1"/>
    </source>
</evidence>
<gene>
    <name evidence="1" type="ORF">GCM10009539_15640</name>
</gene>
<organism evidence="1 2">
    <name type="scientific">Cryptosporangium japonicum</name>
    <dbReference type="NCBI Taxonomy" id="80872"/>
    <lineage>
        <taxon>Bacteria</taxon>
        <taxon>Bacillati</taxon>
        <taxon>Actinomycetota</taxon>
        <taxon>Actinomycetes</taxon>
        <taxon>Cryptosporangiales</taxon>
        <taxon>Cryptosporangiaceae</taxon>
        <taxon>Cryptosporangium</taxon>
    </lineage>
</organism>
<proteinExistence type="predicted"/>
<comment type="caution">
    <text evidence="1">The sequence shown here is derived from an EMBL/GenBank/DDBJ whole genome shotgun (WGS) entry which is preliminary data.</text>
</comment>
<protein>
    <recommendedName>
        <fullName evidence="3">VanZ-like domain-containing protein</fullName>
    </recommendedName>
</protein>
<evidence type="ECO:0000313" key="2">
    <source>
        <dbReference type="Proteomes" id="UP001500967"/>
    </source>
</evidence>
<name>A0ABP3DHZ0_9ACTN</name>